<name>A0A146K511_9EUKA</name>
<gene>
    <name evidence="1" type="ORF">TPC1_16222</name>
</gene>
<dbReference type="InterPro" id="IPR027417">
    <property type="entry name" value="P-loop_NTPase"/>
</dbReference>
<sequence>EIQQKALDEQQCLIDAAMEFVEKSQKPTRIVVIEGPRASGRSFISNQIFEKLQYSNKYKLNFKHYQYLNDIYAELIQQINPSLKLKFNQIQNSPQLLEAETNQILFDELFSGLIHDKPKRCPVLRNILFNQQMGQKQLYYFDQLNCRIDDLINSGSQTTYIIVCDQFEQLCLTESAYVDLAKFSTAELKFDQLQQILKFHGFPIQSAEIQPLFKRFNFDLQKMIYFLQTGVEQIEKLQMISEEAMAELQKLSLIPGRFPLKFIEFMLGDKNKCQVINRYIRKHNGYFSIPIELRVKILGQLDQKQKIQYAKQLVDFVIDEVKILNTKQQKQFSGGKKNQSIQDKLIAMEINESISNNLKLIIESCKQSMEIEYRCQELHNALCVFISGRVPLEVIELIQQMRSKFNIQGSEQ</sequence>
<dbReference type="EMBL" id="GDID01004624">
    <property type="protein sequence ID" value="JAP91982.1"/>
    <property type="molecule type" value="Transcribed_RNA"/>
</dbReference>
<protein>
    <submittedName>
        <fullName evidence="1">AAA domain-containing protein</fullName>
    </submittedName>
</protein>
<accession>A0A146K511</accession>
<reference evidence="1" key="1">
    <citation type="submission" date="2015-07" db="EMBL/GenBank/DDBJ databases">
        <title>Adaptation to a free-living lifestyle via gene acquisitions in the diplomonad Trepomonas sp. PC1.</title>
        <authorList>
            <person name="Xu F."/>
            <person name="Jerlstrom-Hultqvist J."/>
            <person name="Kolisko M."/>
            <person name="Simpson A.G.B."/>
            <person name="Roger A.J."/>
            <person name="Svard S.G."/>
            <person name="Andersson J.O."/>
        </authorList>
    </citation>
    <scope>NUCLEOTIDE SEQUENCE</scope>
    <source>
        <strain evidence="1">PC1</strain>
    </source>
</reference>
<organism evidence="1">
    <name type="scientific">Trepomonas sp. PC1</name>
    <dbReference type="NCBI Taxonomy" id="1076344"/>
    <lineage>
        <taxon>Eukaryota</taxon>
        <taxon>Metamonada</taxon>
        <taxon>Diplomonadida</taxon>
        <taxon>Hexamitidae</taxon>
        <taxon>Hexamitinae</taxon>
        <taxon>Trepomonas</taxon>
    </lineage>
</organism>
<evidence type="ECO:0000313" key="1">
    <source>
        <dbReference type="EMBL" id="JAP91982.1"/>
    </source>
</evidence>
<feature type="non-terminal residue" evidence="1">
    <location>
        <position position="412"/>
    </location>
</feature>
<dbReference type="AlphaFoldDB" id="A0A146K511"/>
<proteinExistence type="predicted"/>
<feature type="non-terminal residue" evidence="1">
    <location>
        <position position="1"/>
    </location>
</feature>
<dbReference type="Gene3D" id="3.40.50.300">
    <property type="entry name" value="P-loop containing nucleotide triphosphate hydrolases"/>
    <property type="match status" value="1"/>
</dbReference>